<accession>A0AA36MRN2</accession>
<organism evidence="2 3">
    <name type="scientific">Effrenium voratum</name>
    <dbReference type="NCBI Taxonomy" id="2562239"/>
    <lineage>
        <taxon>Eukaryota</taxon>
        <taxon>Sar</taxon>
        <taxon>Alveolata</taxon>
        <taxon>Dinophyceae</taxon>
        <taxon>Suessiales</taxon>
        <taxon>Symbiodiniaceae</taxon>
        <taxon>Effrenium</taxon>
    </lineage>
</organism>
<dbReference type="Gene3D" id="2.60.120.620">
    <property type="entry name" value="q2cbj1_9rhob like domain"/>
    <property type="match status" value="1"/>
</dbReference>
<dbReference type="AlphaFoldDB" id="A0AA36MRN2"/>
<comment type="caution">
    <text evidence="2">The sequence shown here is derived from an EMBL/GenBank/DDBJ whole genome shotgun (WGS) entry which is preliminary data.</text>
</comment>
<sequence>MARLLLLGTALAQRPTPRWHGGVEVLAQDPPIFLLRNFMSSAEAERLMLDYDVELIPEFVSHANSSGSPVQDRCLQRFPASFCSSVPAEGFQASAATWRVTFPTSAAWLSSSACEIRRMGDRCDFQTDARIFASQVMAKVHQRVGSTVGVPEENIEEAWLFNWDKKRRGQDLHLDNYHHFHFPVRIASVLVRLRDDPVGIAFPLANWSRAHALAEDEQLLDKLQQEGNELPWRGNGQGRSFKSLGDLDEAFQQVCSKAPLRLSQGDALLYYHLRPDGQVNMRSMHASCGTAMADTSKIFMAKFVRAGSLLSAHGSLRTPELLAEMRAWMDERQRSSGLDSAAIWLDGDDHGVLDPSSCGQLSPWFVRPSVALGAAPDLLCQVPEVFQERKPGEVFEIHILIGNTGERPWPAGTVLSLRDGDPMGGPAGLRLQEVPPGSTVPLALSLQAPLEGKAYSVWSLADGDRVPFGTLIWVDAAVEGPEARVQPGWEVEQAEPARSTAEGCEVFWSQPIFQELSSQTSALPTASSPDRGRPRLCWSLGHRFWFAELSFHHVKPPETFVFGFCVPAQCEGKEVDLQIAKPFLRRLSSSSSGSDWCRLELHEWTQELQGFLPLLPLVVLALWRGQKGDPQDLQLWPCLLRLLATACLAVYHFASFPVYAAPGLPAGLLHFVTFGFGILHDPLFTALSASLLLRGGPPSWNWRTMAGRLGRKWLRLAPVGVASRVLLCFALRRIPSVPFLLNVQPRLNARLCSWSEARTHHACTPQWGLVDALLAFPPLDFAGFFVEQDVVRSMLLALLALCLAGRWQLRMLGMGFLAATCWSLLRSMRDCVDDLGHVGGPCVPSPLTAYLDLPGDTAVALAVLLRHRFPLPMLPDVKGTCATLVAAVAMEVVGSPHPAAAGAWYLLSRVLLGLSAAGLCASPGKPAPRWLGHLSKLCFGVCALHVRALEVIFGYLRPTLSDFSWDLLLLDLAAMLLCSFALSAVLQLATWPFQAAWAKDMAHTQGSQLRLCCEKASRIGSGLSLRQDAFAGGKNGCDAVVGNAAKRSAMKREGLHFFAKPGAQTLGRFPDEARGVETVGLQVMTRGSLGAQAHHPELPMPRPGAPATISAQQELEILHIPNGNEELRQTAGSADIRAAFW</sequence>
<dbReference type="InterPro" id="IPR013783">
    <property type="entry name" value="Ig-like_fold"/>
</dbReference>
<reference evidence="2" key="1">
    <citation type="submission" date="2023-08" db="EMBL/GenBank/DDBJ databases">
        <authorList>
            <person name="Chen Y."/>
            <person name="Shah S."/>
            <person name="Dougan E. K."/>
            <person name="Thang M."/>
            <person name="Chan C."/>
        </authorList>
    </citation>
    <scope>NUCLEOTIDE SEQUENCE</scope>
</reference>
<dbReference type="Gene3D" id="2.60.40.10">
    <property type="entry name" value="Immunoglobulins"/>
    <property type="match status" value="1"/>
</dbReference>
<dbReference type="Proteomes" id="UP001178507">
    <property type="component" value="Unassembled WGS sequence"/>
</dbReference>
<dbReference type="EMBL" id="CAUJNA010000813">
    <property type="protein sequence ID" value="CAJ1381482.1"/>
    <property type="molecule type" value="Genomic_DNA"/>
</dbReference>
<dbReference type="InterPro" id="IPR032350">
    <property type="entry name" value="Nbr1_FW"/>
</dbReference>
<evidence type="ECO:0000259" key="1">
    <source>
        <dbReference type="Pfam" id="PF16158"/>
    </source>
</evidence>
<evidence type="ECO:0000313" key="2">
    <source>
        <dbReference type="EMBL" id="CAJ1381482.1"/>
    </source>
</evidence>
<name>A0AA36MRN2_9DINO</name>
<gene>
    <name evidence="2" type="ORF">EVOR1521_LOCUS9156</name>
</gene>
<protein>
    <recommendedName>
        <fullName evidence="1">Nbr1 FW domain-containing protein</fullName>
    </recommendedName>
</protein>
<evidence type="ECO:0000313" key="3">
    <source>
        <dbReference type="Proteomes" id="UP001178507"/>
    </source>
</evidence>
<dbReference type="CDD" id="cd14947">
    <property type="entry name" value="NBR1_like"/>
    <property type="match status" value="1"/>
</dbReference>
<keyword evidence="3" id="KW-1185">Reference proteome</keyword>
<proteinExistence type="predicted"/>
<dbReference type="Pfam" id="PF16158">
    <property type="entry name" value="N_BRCA1_IG"/>
    <property type="match status" value="1"/>
</dbReference>
<feature type="domain" description="Nbr1 FW" evidence="1">
    <location>
        <begin position="390"/>
        <end position="478"/>
    </location>
</feature>